<dbReference type="AlphaFoldDB" id="A0A0M2NYT7"/>
<dbReference type="PATRIC" id="fig|74704.6.peg.1809"/>
<dbReference type="UniPathway" id="UPA00214"/>
<dbReference type="Pfam" id="PF00288">
    <property type="entry name" value="GHMP_kinases_N"/>
    <property type="match status" value="1"/>
</dbReference>
<evidence type="ECO:0000256" key="11">
    <source>
        <dbReference type="HAMAP-Rule" id="MF_00246"/>
    </source>
</evidence>
<evidence type="ECO:0000256" key="3">
    <source>
        <dbReference type="ARBA" id="ARBA00022679"/>
    </source>
</evidence>
<feature type="binding site" evidence="11">
    <location>
        <position position="161"/>
    </location>
    <ligand>
        <name>Mg(2+)</name>
        <dbReference type="ChEBI" id="CHEBI:18420"/>
    </ligand>
</feature>
<feature type="domain" description="Galactokinase N-terminal" evidence="15">
    <location>
        <begin position="7"/>
        <end position="53"/>
    </location>
</feature>
<proteinExistence type="inferred from homology"/>
<dbReference type="InterPro" id="IPR019539">
    <property type="entry name" value="GalKase_N"/>
</dbReference>
<keyword evidence="7 11" id="KW-0067">ATP-binding</keyword>
<dbReference type="PROSITE" id="PS00106">
    <property type="entry name" value="GALACTOKINASE"/>
    <property type="match status" value="1"/>
</dbReference>
<feature type="binding site" evidence="11">
    <location>
        <position position="129"/>
    </location>
    <ligand>
        <name>Mg(2+)</name>
        <dbReference type="ChEBI" id="CHEBI:18420"/>
    </ligand>
</feature>
<dbReference type="NCBIfam" id="TIGR00131">
    <property type="entry name" value="gal_kin"/>
    <property type="match status" value="1"/>
</dbReference>
<evidence type="ECO:0000313" key="17">
    <source>
        <dbReference type="Proteomes" id="UP000034455"/>
    </source>
</evidence>
<dbReference type="PANTHER" id="PTHR10457:SF7">
    <property type="entry name" value="GALACTOKINASE-RELATED"/>
    <property type="match status" value="1"/>
</dbReference>
<comment type="subcellular location">
    <subcellularLocation>
        <location evidence="11">Cytoplasm</location>
    </subcellularLocation>
</comment>
<dbReference type="InterPro" id="IPR020568">
    <property type="entry name" value="Ribosomal_Su5_D2-typ_SF"/>
</dbReference>
<feature type="binding site" evidence="11">
    <location>
        <begin position="32"/>
        <end position="35"/>
    </location>
    <ligand>
        <name>substrate</name>
    </ligand>
</feature>
<dbReference type="PRINTS" id="PR00959">
    <property type="entry name" value="MEVGALKINASE"/>
</dbReference>
<comment type="function">
    <text evidence="11">Catalyzes the transfer of the gamma-phosphate of ATP to D-galactose to form alpha-D-galactose-1-phosphate (Gal-1-P).</text>
</comment>
<name>A0A0M2NYT7_STACC</name>
<dbReference type="PANTHER" id="PTHR10457">
    <property type="entry name" value="MEVALONATE KINASE/GALACTOKINASE"/>
    <property type="match status" value="1"/>
</dbReference>
<evidence type="ECO:0000256" key="12">
    <source>
        <dbReference type="NCBIfam" id="TIGR00131"/>
    </source>
</evidence>
<dbReference type="InterPro" id="IPR006206">
    <property type="entry name" value="Mevalonate/galactokinase"/>
</dbReference>
<evidence type="ECO:0000256" key="5">
    <source>
        <dbReference type="ARBA" id="ARBA00022741"/>
    </source>
</evidence>
<evidence type="ECO:0000256" key="7">
    <source>
        <dbReference type="ARBA" id="ARBA00022840"/>
    </source>
</evidence>
<dbReference type="PIRSF" id="PIRSF000530">
    <property type="entry name" value="Galactokinase"/>
    <property type="match status" value="1"/>
</dbReference>
<dbReference type="RefSeq" id="WP_040029989.1">
    <property type="nucleotide sequence ID" value="NZ_LAKJ01000003.1"/>
</dbReference>
<evidence type="ECO:0000259" key="13">
    <source>
        <dbReference type="Pfam" id="PF00288"/>
    </source>
</evidence>
<dbReference type="Proteomes" id="UP000034455">
    <property type="component" value="Unassembled WGS sequence"/>
</dbReference>
<keyword evidence="2 11" id="KW-0963">Cytoplasm</keyword>
<dbReference type="GO" id="GO:0006012">
    <property type="term" value="P:galactose metabolic process"/>
    <property type="evidence" value="ECO:0007669"/>
    <property type="project" value="UniProtKB-UniRule"/>
</dbReference>
<organism evidence="16 17">
    <name type="scientific">Staphylococcus cohnii subsp. cohnii</name>
    <dbReference type="NCBI Taxonomy" id="74704"/>
    <lineage>
        <taxon>Bacteria</taxon>
        <taxon>Bacillati</taxon>
        <taxon>Bacillota</taxon>
        <taxon>Bacilli</taxon>
        <taxon>Bacillales</taxon>
        <taxon>Staphylococcaceae</taxon>
        <taxon>Staphylococcus</taxon>
        <taxon>Staphylococcus cohnii species complex</taxon>
    </lineage>
</organism>
<evidence type="ECO:0000256" key="9">
    <source>
        <dbReference type="ARBA" id="ARBA00023144"/>
    </source>
</evidence>
<dbReference type="GO" id="GO:0004335">
    <property type="term" value="F:galactokinase activity"/>
    <property type="evidence" value="ECO:0007669"/>
    <property type="project" value="UniProtKB-UniRule"/>
</dbReference>
<keyword evidence="5 11" id="KW-0547">Nucleotide-binding</keyword>
<accession>A0A0M2NYT7</accession>
<protein>
    <recommendedName>
        <fullName evidence="11 12">Galactokinase</fullName>
        <ecNumber evidence="11 12">2.7.1.6</ecNumber>
    </recommendedName>
    <alternativeName>
        <fullName evidence="11">Galactose kinase</fullName>
    </alternativeName>
</protein>
<feature type="domain" description="GHMP kinase N-terminal" evidence="13">
    <location>
        <begin position="92"/>
        <end position="180"/>
    </location>
</feature>
<keyword evidence="9 11" id="KW-0299">Galactose metabolism</keyword>
<dbReference type="InterPro" id="IPR006204">
    <property type="entry name" value="GHMP_kinase_N_dom"/>
</dbReference>
<keyword evidence="8 11" id="KW-0460">Magnesium</keyword>
<dbReference type="Gene3D" id="3.30.70.890">
    <property type="entry name" value="GHMP kinase, C-terminal domain"/>
    <property type="match status" value="1"/>
</dbReference>
<comment type="similarity">
    <text evidence="1 11">Belongs to the GHMP kinase family. GalK subfamily.</text>
</comment>
<evidence type="ECO:0000256" key="4">
    <source>
        <dbReference type="ARBA" id="ARBA00022723"/>
    </source>
</evidence>
<dbReference type="GO" id="GO:0000287">
    <property type="term" value="F:magnesium ion binding"/>
    <property type="evidence" value="ECO:0007669"/>
    <property type="project" value="UniProtKB-UniRule"/>
</dbReference>
<evidence type="ECO:0000313" key="16">
    <source>
        <dbReference type="EMBL" id="KKI65122.1"/>
    </source>
</evidence>
<comment type="catalytic activity">
    <reaction evidence="11">
        <text>alpha-D-galactose + ATP = alpha-D-galactose 1-phosphate + ADP + H(+)</text>
        <dbReference type="Rhea" id="RHEA:13553"/>
        <dbReference type="ChEBI" id="CHEBI:15378"/>
        <dbReference type="ChEBI" id="CHEBI:28061"/>
        <dbReference type="ChEBI" id="CHEBI:30616"/>
        <dbReference type="ChEBI" id="CHEBI:58336"/>
        <dbReference type="ChEBI" id="CHEBI:456216"/>
        <dbReference type="EC" id="2.7.1.6"/>
    </reaction>
</comment>
<evidence type="ECO:0000256" key="1">
    <source>
        <dbReference type="ARBA" id="ARBA00006566"/>
    </source>
</evidence>
<sequence length="386" mass="43621">MLEAMREKFERIFDKQPEVRAFAPGRINLIGEHTDYNGGYVFPAAIELGTYGLAVKREDNLVRLYSNNFENIGMITFDLDHLDFDKEHDWANYPKGVIKYLVEAFSVIKQGFDILIEGNIPNGASLSSSASIELLIGWLIKQLFNLNLERLELIKIGQRTENQFMGVNSGIMDQFIIGMGKAEHAVLLDTATLNYEFVPAKFGDYVISIMNTNKRRSLTESKYNERRSECESALSSLQHKLNIESLGELTMEQFKAHQMLIKDDVKRRRAKHAVSENERTKLAYQALSDNDFEKFGQLLNDSHASLKDDYEVTGIELDTLAETAQQVEGVLGARMTGAGFAGCAIALVHKNQIQELEDKVTKKYIEKIGYEPSFYHVGISDGVKII</sequence>
<dbReference type="Pfam" id="PF10509">
    <property type="entry name" value="GalKase_gal_bdg"/>
    <property type="match status" value="1"/>
</dbReference>
<dbReference type="Pfam" id="PF08544">
    <property type="entry name" value="GHMP_kinases_C"/>
    <property type="match status" value="1"/>
</dbReference>
<dbReference type="EC" id="2.7.1.6" evidence="11 12"/>
<evidence type="ECO:0000256" key="6">
    <source>
        <dbReference type="ARBA" id="ARBA00022777"/>
    </source>
</evidence>
<dbReference type="InterPro" id="IPR013750">
    <property type="entry name" value="GHMP_kinase_C_dom"/>
</dbReference>
<dbReference type="InterPro" id="IPR000705">
    <property type="entry name" value="Galactokinase"/>
</dbReference>
<feature type="binding site" evidence="11">
    <location>
        <position position="223"/>
    </location>
    <ligand>
        <name>substrate</name>
    </ligand>
</feature>
<keyword evidence="3 11" id="KW-0808">Transferase</keyword>
<dbReference type="EMBL" id="LAKJ01000003">
    <property type="protein sequence ID" value="KKI65122.1"/>
    <property type="molecule type" value="Genomic_DNA"/>
</dbReference>
<gene>
    <name evidence="11" type="primary">galK</name>
    <name evidence="16" type="ORF">UF66_1765</name>
</gene>
<reference evidence="16 17" key="1">
    <citation type="submission" date="2015-03" db="EMBL/GenBank/DDBJ databases">
        <title>Genome Assembly of Staphylococcus cohnii subsp. cohnii strain G22B2.</title>
        <authorList>
            <person name="Nair G."/>
            <person name="Kaur G."/>
            <person name="Khatri I."/>
            <person name="Singh N.K."/>
            <person name="Sathyabama S."/>
            <person name="Maurya S.K."/>
            <person name="Subramanian S."/>
            <person name="Agrewala J.N."/>
            <person name="Mayilraj S."/>
        </authorList>
    </citation>
    <scope>NUCLEOTIDE SEQUENCE [LARGE SCALE GENOMIC DNA]</scope>
    <source>
        <strain evidence="16 17">G22B2</strain>
    </source>
</reference>
<feature type="binding site" evidence="11">
    <location>
        <position position="66"/>
    </location>
    <ligand>
        <name>ATP</name>
        <dbReference type="ChEBI" id="CHEBI:30616"/>
    </ligand>
</feature>
<dbReference type="SUPFAM" id="SSF55060">
    <property type="entry name" value="GHMP Kinase, C-terminal domain"/>
    <property type="match status" value="1"/>
</dbReference>
<feature type="domain" description="GHMP kinase C-terminal" evidence="14">
    <location>
        <begin position="285"/>
        <end position="365"/>
    </location>
</feature>
<keyword evidence="6 11" id="KW-0418">Kinase</keyword>
<keyword evidence="10 11" id="KW-0119">Carbohydrate metabolism</keyword>
<dbReference type="NCBIfam" id="NF003705">
    <property type="entry name" value="PRK05322.1"/>
    <property type="match status" value="1"/>
</dbReference>
<evidence type="ECO:0000259" key="14">
    <source>
        <dbReference type="Pfam" id="PF08544"/>
    </source>
</evidence>
<dbReference type="InterPro" id="IPR019741">
    <property type="entry name" value="Galactokinase_CS"/>
</dbReference>
<evidence type="ECO:0000256" key="10">
    <source>
        <dbReference type="ARBA" id="ARBA00023277"/>
    </source>
</evidence>
<dbReference type="FunFam" id="3.30.230.10:FF:000017">
    <property type="entry name" value="Galactokinase"/>
    <property type="match status" value="1"/>
</dbReference>
<dbReference type="SUPFAM" id="SSF54211">
    <property type="entry name" value="Ribosomal protein S5 domain 2-like"/>
    <property type="match status" value="1"/>
</dbReference>
<dbReference type="GO" id="GO:0005829">
    <property type="term" value="C:cytosol"/>
    <property type="evidence" value="ECO:0007669"/>
    <property type="project" value="TreeGrafter"/>
</dbReference>
<dbReference type="InterPro" id="IPR022963">
    <property type="entry name" value="Galactokinase_bac"/>
</dbReference>
<feature type="active site" description="Proton acceptor" evidence="11">
    <location>
        <position position="173"/>
    </location>
</feature>
<evidence type="ECO:0000259" key="15">
    <source>
        <dbReference type="Pfam" id="PF10509"/>
    </source>
</evidence>
<dbReference type="InterPro" id="IPR014721">
    <property type="entry name" value="Ribsml_uS5_D2-typ_fold_subgr"/>
</dbReference>
<dbReference type="PRINTS" id="PR00473">
    <property type="entry name" value="GALCTOKINASE"/>
</dbReference>
<feature type="binding site" evidence="11">
    <location>
        <begin position="123"/>
        <end position="129"/>
    </location>
    <ligand>
        <name>ATP</name>
        <dbReference type="ChEBI" id="CHEBI:30616"/>
    </ligand>
</feature>
<keyword evidence="4 11" id="KW-0479">Metal-binding</keyword>
<dbReference type="FunFam" id="3.30.70.890:FF:000001">
    <property type="entry name" value="Galactokinase"/>
    <property type="match status" value="1"/>
</dbReference>
<evidence type="ECO:0000256" key="8">
    <source>
        <dbReference type="ARBA" id="ARBA00022842"/>
    </source>
</evidence>
<dbReference type="HAMAP" id="MF_00246">
    <property type="entry name" value="Galactokinase"/>
    <property type="match status" value="1"/>
</dbReference>
<feature type="site" description="Transition state stabilizer" evidence="11">
    <location>
        <position position="26"/>
    </location>
</feature>
<comment type="caution">
    <text evidence="16">The sequence shown here is derived from an EMBL/GenBank/DDBJ whole genome shotgun (WGS) entry which is preliminary data.</text>
</comment>
<dbReference type="InterPro" id="IPR036554">
    <property type="entry name" value="GHMP_kinase_C_sf"/>
</dbReference>
<dbReference type="Gene3D" id="3.30.230.10">
    <property type="match status" value="1"/>
</dbReference>
<evidence type="ECO:0000256" key="2">
    <source>
        <dbReference type="ARBA" id="ARBA00022490"/>
    </source>
</evidence>
<dbReference type="GO" id="GO:0005524">
    <property type="term" value="F:ATP binding"/>
    <property type="evidence" value="ECO:0007669"/>
    <property type="project" value="UniProtKB-UniRule"/>
</dbReference>
<comment type="pathway">
    <text evidence="11">Carbohydrate metabolism; galactose metabolism.</text>
</comment>